<accession>A0ABV3G534</accession>
<dbReference type="EMBL" id="JBFAKC010000025">
    <property type="protein sequence ID" value="MEV0712740.1"/>
    <property type="molecule type" value="Genomic_DNA"/>
</dbReference>
<name>A0ABV3G534_9NOCA</name>
<proteinExistence type="predicted"/>
<comment type="caution">
    <text evidence="2">The sequence shown here is derived from an EMBL/GenBank/DDBJ whole genome shotgun (WGS) entry which is preliminary data.</text>
</comment>
<keyword evidence="3" id="KW-1185">Reference proteome</keyword>
<protein>
    <submittedName>
        <fullName evidence="2">Uncharacterized protein</fullName>
    </submittedName>
</protein>
<evidence type="ECO:0000256" key="1">
    <source>
        <dbReference type="SAM" id="MobiDB-lite"/>
    </source>
</evidence>
<dbReference type="Proteomes" id="UP001551695">
    <property type="component" value="Unassembled WGS sequence"/>
</dbReference>
<organism evidence="2 3">
    <name type="scientific">Nocardia aurea</name>
    <dbReference type="NCBI Taxonomy" id="2144174"/>
    <lineage>
        <taxon>Bacteria</taxon>
        <taxon>Bacillati</taxon>
        <taxon>Actinomycetota</taxon>
        <taxon>Actinomycetes</taxon>
        <taxon>Mycobacteriales</taxon>
        <taxon>Nocardiaceae</taxon>
        <taxon>Nocardia</taxon>
    </lineage>
</organism>
<feature type="region of interest" description="Disordered" evidence="1">
    <location>
        <begin position="29"/>
        <end position="54"/>
    </location>
</feature>
<evidence type="ECO:0000313" key="3">
    <source>
        <dbReference type="Proteomes" id="UP001551695"/>
    </source>
</evidence>
<feature type="compositionally biased region" description="Polar residues" evidence="1">
    <location>
        <begin position="29"/>
        <end position="48"/>
    </location>
</feature>
<sequence>MVILWALGGLVGGVVVLLVVLTLTHMGTDQPTETTELPSPTAPAQPQSCYPFAC</sequence>
<reference evidence="2 3" key="1">
    <citation type="submission" date="2024-06" db="EMBL/GenBank/DDBJ databases">
        <title>The Natural Products Discovery Center: Release of the First 8490 Sequenced Strains for Exploring Actinobacteria Biosynthetic Diversity.</title>
        <authorList>
            <person name="Kalkreuter E."/>
            <person name="Kautsar S.A."/>
            <person name="Yang D."/>
            <person name="Bader C.D."/>
            <person name="Teijaro C.N."/>
            <person name="Fluegel L."/>
            <person name="Davis C.M."/>
            <person name="Simpson J.R."/>
            <person name="Lauterbach L."/>
            <person name="Steele A.D."/>
            <person name="Gui C."/>
            <person name="Meng S."/>
            <person name="Li G."/>
            <person name="Viehrig K."/>
            <person name="Ye F."/>
            <person name="Su P."/>
            <person name="Kiefer A.F."/>
            <person name="Nichols A."/>
            <person name="Cepeda A.J."/>
            <person name="Yan W."/>
            <person name="Fan B."/>
            <person name="Jiang Y."/>
            <person name="Adhikari A."/>
            <person name="Zheng C.-J."/>
            <person name="Schuster L."/>
            <person name="Cowan T.M."/>
            <person name="Smanski M.J."/>
            <person name="Chevrette M.G."/>
            <person name="De Carvalho L.P.S."/>
            <person name="Shen B."/>
        </authorList>
    </citation>
    <scope>NUCLEOTIDE SEQUENCE [LARGE SCALE GENOMIC DNA]</scope>
    <source>
        <strain evidence="2 3">NPDC050403</strain>
    </source>
</reference>
<evidence type="ECO:0000313" key="2">
    <source>
        <dbReference type="EMBL" id="MEV0712740.1"/>
    </source>
</evidence>
<dbReference type="RefSeq" id="WP_357789982.1">
    <property type="nucleotide sequence ID" value="NZ_JBFAKC010000025.1"/>
</dbReference>
<gene>
    <name evidence="2" type="ORF">AB0I48_34825</name>
</gene>